<evidence type="ECO:0000256" key="6">
    <source>
        <dbReference type="ARBA" id="ARBA00022692"/>
    </source>
</evidence>
<comment type="subcellular location">
    <subcellularLocation>
        <location evidence="1">Membrane</location>
    </subcellularLocation>
</comment>
<dbReference type="SMART" id="SM00563">
    <property type="entry name" value="PlsC"/>
    <property type="match status" value="1"/>
</dbReference>
<dbReference type="PANTHER" id="PTHR23063:SF2">
    <property type="entry name" value="GLYCEROL-3-PHOSPHATE ACYLTRANSFERASE 4, ISOFORM D-RELATED"/>
    <property type="match status" value="1"/>
</dbReference>
<evidence type="ECO:0000256" key="12">
    <source>
        <dbReference type="ARBA" id="ARBA00023315"/>
    </source>
</evidence>
<evidence type="ECO:0000256" key="5">
    <source>
        <dbReference type="ARBA" id="ARBA00022679"/>
    </source>
</evidence>
<keyword evidence="5 15" id="KW-0808">Transferase</keyword>
<sequence>MKRRYNNVEKTFLHDAVDYISMGSRSLKRDEFTRSFEPISPCDMKPSDVFYIFIFIIRYYLLFPIRLTLFILGTLLFIFLFLFALIFKEEGVMESGFLFYSKVFVKSFGAKVTHHGNKNRIDYPHVFVANHTSFLDFLVLSSHKFCHACVSESHGGLFGFLFKVILFKNGSVLFKRSEKQDREKVLKIMKNHIKRNKAPLLIFPEGTCVNNKYTVLFQKGAFELGVPVCPVAIKYNRSLMDPYWNRRKHSFTEHLFYLMSRWRLEADVYWLEPMSKLEDESVHEFSERVKRKISEVAGLESVIWNGYFKNSPIMKDREILREAYRQAYLKYVVHWKNDDSESFKYLEKYKSADEKNDYDHDLDKQQNILYFGKFTYKEYLNIVLIEYIKLKSSKTDHFESMVLKGDCVRDKWWGYEYRNSGNFSKCKCYMKKMIRVENNSSKSSVQAILNKECAEIRVDTGIKIHITFVEVGITSQDSLQIVENMKLSKYDLLPNGVGLDSGPNAEGRIEMHEEPIHPIKQSNNKQDGVKQENTKMFYFIN</sequence>
<keyword evidence="7 13" id="KW-1133">Transmembrane helix</keyword>
<dbReference type="GO" id="GO:0005783">
    <property type="term" value="C:endoplasmic reticulum"/>
    <property type="evidence" value="ECO:0007669"/>
    <property type="project" value="TreeGrafter"/>
</dbReference>
<evidence type="ECO:0000256" key="13">
    <source>
        <dbReference type="SAM" id="Phobius"/>
    </source>
</evidence>
<evidence type="ECO:0000256" key="10">
    <source>
        <dbReference type="ARBA" id="ARBA00023209"/>
    </source>
</evidence>
<keyword evidence="12 15" id="KW-0012">Acyltransferase</keyword>
<dbReference type="PANTHER" id="PTHR23063">
    <property type="entry name" value="PHOSPHOLIPID ACYLTRANSFERASE"/>
    <property type="match status" value="1"/>
</dbReference>
<reference evidence="15 17" key="1">
    <citation type="submission" date="2017-12" db="EMBL/GenBank/DDBJ databases">
        <authorList>
            <person name="Pombert J.-F."/>
            <person name="Haag K.L."/>
            <person name="Ebert D."/>
        </authorList>
    </citation>
    <scope>NUCLEOTIDE SEQUENCE [LARGE SCALE GENOMIC DNA]</scope>
    <source>
        <strain evidence="15">IL-G-3</strain>
    </source>
</reference>
<evidence type="ECO:0000313" key="15">
    <source>
        <dbReference type="EMBL" id="TBU13169.1"/>
    </source>
</evidence>
<evidence type="ECO:0000256" key="3">
    <source>
        <dbReference type="ARBA" id="ARBA00008655"/>
    </source>
</evidence>
<keyword evidence="4" id="KW-0444">Lipid biosynthesis</keyword>
<comment type="similarity">
    <text evidence="3">Belongs to the 1-acyl-sn-glycerol-3-phosphate acyltransferase family.</text>
</comment>
<evidence type="ECO:0000313" key="17">
    <source>
        <dbReference type="Proteomes" id="UP000292282"/>
    </source>
</evidence>
<dbReference type="GO" id="GO:0019432">
    <property type="term" value="P:triglyceride biosynthetic process"/>
    <property type="evidence" value="ECO:0007669"/>
    <property type="project" value="TreeGrafter"/>
</dbReference>
<evidence type="ECO:0000256" key="1">
    <source>
        <dbReference type="ARBA" id="ARBA00004370"/>
    </source>
</evidence>
<dbReference type="GO" id="GO:0004366">
    <property type="term" value="F:glycerol-3-phosphate O-acyltransferase activity"/>
    <property type="evidence" value="ECO:0007669"/>
    <property type="project" value="TreeGrafter"/>
</dbReference>
<dbReference type="InterPro" id="IPR002123">
    <property type="entry name" value="Plipid/glycerol_acylTrfase"/>
</dbReference>
<dbReference type="EMBL" id="PITK01000382">
    <property type="protein sequence ID" value="TBU13603.1"/>
    <property type="molecule type" value="Genomic_DNA"/>
</dbReference>
<dbReference type="VEuPathDB" id="MicrosporidiaDB:CWI38_0382p0030"/>
<evidence type="ECO:0000256" key="4">
    <source>
        <dbReference type="ARBA" id="ARBA00022516"/>
    </source>
</evidence>
<name>A0A4Q9LWN5_9MICR</name>
<dbReference type="VEuPathDB" id="MicrosporidiaDB:CWI38_0512p0040"/>
<dbReference type="Proteomes" id="UP000292282">
    <property type="component" value="Unassembled WGS sequence"/>
</dbReference>
<gene>
    <name evidence="16" type="ORF">CWI38_0382p0030</name>
    <name evidence="15" type="ORF">CWI38_0512p0040</name>
</gene>
<evidence type="ECO:0000256" key="7">
    <source>
        <dbReference type="ARBA" id="ARBA00022989"/>
    </source>
</evidence>
<protein>
    <submittedName>
        <fullName evidence="15">Acyltransferase</fullName>
    </submittedName>
</protein>
<keyword evidence="17" id="KW-1185">Reference proteome</keyword>
<evidence type="ECO:0000256" key="9">
    <source>
        <dbReference type="ARBA" id="ARBA00023136"/>
    </source>
</evidence>
<dbReference type="GO" id="GO:0016020">
    <property type="term" value="C:membrane"/>
    <property type="evidence" value="ECO:0007669"/>
    <property type="project" value="UniProtKB-SubCell"/>
</dbReference>
<dbReference type="EMBL" id="PITK01000512">
    <property type="protein sequence ID" value="TBU13169.1"/>
    <property type="molecule type" value="Genomic_DNA"/>
</dbReference>
<evidence type="ECO:0000256" key="11">
    <source>
        <dbReference type="ARBA" id="ARBA00023264"/>
    </source>
</evidence>
<evidence type="ECO:0000256" key="8">
    <source>
        <dbReference type="ARBA" id="ARBA00023098"/>
    </source>
</evidence>
<dbReference type="OrthoDB" id="202234at2759"/>
<comment type="pathway">
    <text evidence="2">Lipid metabolism.</text>
</comment>
<feature type="transmembrane region" description="Helical" evidence="13">
    <location>
        <begin position="67"/>
        <end position="87"/>
    </location>
</feature>
<evidence type="ECO:0000259" key="14">
    <source>
        <dbReference type="SMART" id="SM00563"/>
    </source>
</evidence>
<organism evidence="15 17">
    <name type="scientific">Hamiltosporidium tvaerminnensis</name>
    <dbReference type="NCBI Taxonomy" id="1176355"/>
    <lineage>
        <taxon>Eukaryota</taxon>
        <taxon>Fungi</taxon>
        <taxon>Fungi incertae sedis</taxon>
        <taxon>Microsporidia</taxon>
        <taxon>Dubosqiidae</taxon>
        <taxon>Hamiltosporidium</taxon>
    </lineage>
</organism>
<evidence type="ECO:0000313" key="16">
    <source>
        <dbReference type="EMBL" id="TBU13603.1"/>
    </source>
</evidence>
<keyword evidence="10" id="KW-0594">Phospholipid biosynthesis</keyword>
<dbReference type="Pfam" id="PF01553">
    <property type="entry name" value="Acyltransferase"/>
    <property type="match status" value="1"/>
</dbReference>
<accession>A0A4Q9LWN5</accession>
<feature type="domain" description="Phospholipid/glycerol acyltransferase" evidence="14">
    <location>
        <begin position="125"/>
        <end position="236"/>
    </location>
</feature>
<keyword evidence="9 13" id="KW-0472">Membrane</keyword>
<keyword evidence="6 13" id="KW-0812">Transmembrane</keyword>
<dbReference type="AlphaFoldDB" id="A0A4Q9LWN5"/>
<keyword evidence="8" id="KW-0443">Lipid metabolism</keyword>
<dbReference type="STRING" id="1176355.A0A4Q9LWN5"/>
<keyword evidence="11" id="KW-1208">Phospholipid metabolism</keyword>
<comment type="caution">
    <text evidence="15">The sequence shown here is derived from an EMBL/GenBank/DDBJ whole genome shotgun (WGS) entry which is preliminary data.</text>
</comment>
<proteinExistence type="inferred from homology"/>
<dbReference type="SUPFAM" id="SSF69593">
    <property type="entry name" value="Glycerol-3-phosphate (1)-acyltransferase"/>
    <property type="match status" value="1"/>
</dbReference>
<evidence type="ECO:0000256" key="2">
    <source>
        <dbReference type="ARBA" id="ARBA00005189"/>
    </source>
</evidence>
<dbReference type="CDD" id="cd07991">
    <property type="entry name" value="LPLAT_LPCAT1-like"/>
    <property type="match status" value="1"/>
</dbReference>
<dbReference type="InterPro" id="IPR045252">
    <property type="entry name" value="LPCAT1-like"/>
</dbReference>
<dbReference type="GO" id="GO:0008654">
    <property type="term" value="P:phospholipid biosynthetic process"/>
    <property type="evidence" value="ECO:0007669"/>
    <property type="project" value="UniProtKB-KW"/>
</dbReference>